<proteinExistence type="predicted"/>
<protein>
    <submittedName>
        <fullName evidence="1">Uncharacterized protein</fullName>
    </submittedName>
</protein>
<organism evidence="1">
    <name type="scientific">Magallana gigas</name>
    <name type="common">Pacific oyster</name>
    <name type="synonym">Crassostrea gigas</name>
    <dbReference type="NCBI Taxonomy" id="29159"/>
    <lineage>
        <taxon>Eukaryota</taxon>
        <taxon>Metazoa</taxon>
        <taxon>Spiralia</taxon>
        <taxon>Lophotrochozoa</taxon>
        <taxon>Mollusca</taxon>
        <taxon>Bivalvia</taxon>
        <taxon>Autobranchia</taxon>
        <taxon>Pteriomorphia</taxon>
        <taxon>Ostreida</taxon>
        <taxon>Ostreoidea</taxon>
        <taxon>Ostreidae</taxon>
        <taxon>Magallana</taxon>
    </lineage>
</organism>
<dbReference type="EMBL" id="JH817610">
    <property type="protein sequence ID" value="EKC31427.1"/>
    <property type="molecule type" value="Genomic_DNA"/>
</dbReference>
<accession>K1Q4E6</accession>
<name>K1Q4E6_MAGGI</name>
<sequence>MHDYDAQIEDYRDCIVQKNLQPRDVILNSEKNINFNRRELEEMATHTTVKPDYNAILHQLGEYFKGRDLHTRQLVPVAGDSDVARDDILHELGEYWKGRIAALSALLSQHSTQQHINLFSQLLNNLK</sequence>
<evidence type="ECO:0000313" key="1">
    <source>
        <dbReference type="EMBL" id="EKC31427.1"/>
    </source>
</evidence>
<reference evidence="1" key="1">
    <citation type="journal article" date="2012" name="Nature">
        <title>The oyster genome reveals stress adaptation and complexity of shell formation.</title>
        <authorList>
            <person name="Zhang G."/>
            <person name="Fang X."/>
            <person name="Guo X."/>
            <person name="Li L."/>
            <person name="Luo R."/>
            <person name="Xu F."/>
            <person name="Yang P."/>
            <person name="Zhang L."/>
            <person name="Wang X."/>
            <person name="Qi H."/>
            <person name="Xiong Z."/>
            <person name="Que H."/>
            <person name="Xie Y."/>
            <person name="Holland P.W."/>
            <person name="Paps J."/>
            <person name="Zhu Y."/>
            <person name="Wu F."/>
            <person name="Chen Y."/>
            <person name="Wang J."/>
            <person name="Peng C."/>
            <person name="Meng J."/>
            <person name="Yang L."/>
            <person name="Liu J."/>
            <person name="Wen B."/>
            <person name="Zhang N."/>
            <person name="Huang Z."/>
            <person name="Zhu Q."/>
            <person name="Feng Y."/>
            <person name="Mount A."/>
            <person name="Hedgecock D."/>
            <person name="Xu Z."/>
            <person name="Liu Y."/>
            <person name="Domazet-Loso T."/>
            <person name="Du Y."/>
            <person name="Sun X."/>
            <person name="Zhang S."/>
            <person name="Liu B."/>
            <person name="Cheng P."/>
            <person name="Jiang X."/>
            <person name="Li J."/>
            <person name="Fan D."/>
            <person name="Wang W."/>
            <person name="Fu W."/>
            <person name="Wang T."/>
            <person name="Wang B."/>
            <person name="Zhang J."/>
            <person name="Peng Z."/>
            <person name="Li Y."/>
            <person name="Li N."/>
            <person name="Wang J."/>
            <person name="Chen M."/>
            <person name="He Y."/>
            <person name="Tan F."/>
            <person name="Song X."/>
            <person name="Zheng Q."/>
            <person name="Huang R."/>
            <person name="Yang H."/>
            <person name="Du X."/>
            <person name="Chen L."/>
            <person name="Yang M."/>
            <person name="Gaffney P.M."/>
            <person name="Wang S."/>
            <person name="Luo L."/>
            <person name="She Z."/>
            <person name="Ming Y."/>
            <person name="Huang W."/>
            <person name="Zhang S."/>
            <person name="Huang B."/>
            <person name="Zhang Y."/>
            <person name="Qu T."/>
            <person name="Ni P."/>
            <person name="Miao G."/>
            <person name="Wang J."/>
            <person name="Wang Q."/>
            <person name="Steinberg C.E."/>
            <person name="Wang H."/>
            <person name="Li N."/>
            <person name="Qian L."/>
            <person name="Zhang G."/>
            <person name="Li Y."/>
            <person name="Yang H."/>
            <person name="Liu X."/>
            <person name="Wang J."/>
            <person name="Yin Y."/>
            <person name="Wang J."/>
        </authorList>
    </citation>
    <scope>NUCLEOTIDE SEQUENCE [LARGE SCALE GENOMIC DNA]</scope>
    <source>
        <strain evidence="1">05x7-T-G4-1.051#20</strain>
    </source>
</reference>
<dbReference type="HOGENOM" id="CLU_1972632_0_0_1"/>
<gene>
    <name evidence="1" type="ORF">CGI_10013320</name>
</gene>
<dbReference type="InParanoid" id="K1Q4E6"/>
<dbReference type="AlphaFoldDB" id="K1Q4E6"/>